<protein>
    <submittedName>
        <fullName evidence="2">Topoisomerase DNA-binding C4 zinc finger domain-containing protein</fullName>
    </submittedName>
</protein>
<dbReference type="GO" id="GO:0003677">
    <property type="term" value="F:DNA binding"/>
    <property type="evidence" value="ECO:0007669"/>
    <property type="project" value="UniProtKB-KW"/>
</dbReference>
<reference evidence="2" key="1">
    <citation type="submission" date="2022-07" db="EMBL/GenBank/DDBJ databases">
        <title>Genome sequencing of Photobacterium atrarenae GJH2-4.</title>
        <authorList>
            <person name="Park S.-J."/>
        </authorList>
    </citation>
    <scope>NUCLEOTIDE SEQUENCE</scope>
    <source>
        <strain evidence="2">GJH2-4</strain>
    </source>
</reference>
<feature type="domain" description="DNA topoisomerase type IA zn finger" evidence="1">
    <location>
        <begin position="110"/>
        <end position="147"/>
    </location>
</feature>
<organism evidence="2 3">
    <name type="scientific">Photobacterium atrarenae</name>
    <dbReference type="NCBI Taxonomy" id="865757"/>
    <lineage>
        <taxon>Bacteria</taxon>
        <taxon>Pseudomonadati</taxon>
        <taxon>Pseudomonadota</taxon>
        <taxon>Gammaproteobacteria</taxon>
        <taxon>Vibrionales</taxon>
        <taxon>Vibrionaceae</taxon>
        <taxon>Photobacterium</taxon>
    </lineage>
</organism>
<feature type="domain" description="DNA topoisomerase type IA zn finger" evidence="1">
    <location>
        <begin position="19"/>
        <end position="54"/>
    </location>
</feature>
<gene>
    <name evidence="2" type="ORF">NNL38_15790</name>
</gene>
<evidence type="ECO:0000259" key="1">
    <source>
        <dbReference type="Pfam" id="PF01396"/>
    </source>
</evidence>
<dbReference type="PANTHER" id="PTHR42785">
    <property type="entry name" value="DNA TOPOISOMERASE, TYPE IA, CORE"/>
    <property type="match status" value="1"/>
</dbReference>
<evidence type="ECO:0000313" key="3">
    <source>
        <dbReference type="Proteomes" id="UP001057998"/>
    </source>
</evidence>
<evidence type="ECO:0000313" key="2">
    <source>
        <dbReference type="EMBL" id="UTV27714.1"/>
    </source>
</evidence>
<dbReference type="Pfam" id="PF01396">
    <property type="entry name" value="Zn_ribbon_Top1"/>
    <property type="match status" value="3"/>
</dbReference>
<dbReference type="RefSeq" id="WP_255388952.1">
    <property type="nucleotide sequence ID" value="NZ_CP101508.1"/>
</dbReference>
<name>A0ABY5GG81_9GAMM</name>
<dbReference type="EMBL" id="CP101508">
    <property type="protein sequence ID" value="UTV27714.1"/>
    <property type="molecule type" value="Genomic_DNA"/>
</dbReference>
<dbReference type="SUPFAM" id="SSF57783">
    <property type="entry name" value="Zinc beta-ribbon"/>
    <property type="match status" value="2"/>
</dbReference>
<accession>A0ABY5GG81</accession>
<proteinExistence type="predicted"/>
<dbReference type="Gene3D" id="3.30.65.10">
    <property type="entry name" value="Bacterial Topoisomerase I, domain 1"/>
    <property type="match status" value="3"/>
</dbReference>
<feature type="domain" description="DNA topoisomerase type IA zn finger" evidence="1">
    <location>
        <begin position="68"/>
        <end position="102"/>
    </location>
</feature>
<dbReference type="Proteomes" id="UP001057998">
    <property type="component" value="Chromosome 1"/>
</dbReference>
<dbReference type="PANTHER" id="PTHR42785:SF1">
    <property type="entry name" value="DNA TOPOISOMERASE"/>
    <property type="match status" value="1"/>
</dbReference>
<dbReference type="InterPro" id="IPR000380">
    <property type="entry name" value="Topo_IA"/>
</dbReference>
<keyword evidence="2" id="KW-0238">DNA-binding</keyword>
<dbReference type="InterPro" id="IPR013498">
    <property type="entry name" value="Topo_IA_Znf"/>
</dbReference>
<keyword evidence="3" id="KW-1185">Reference proteome</keyword>
<sequence>MAGKIDEQLFSAREHALEQHCPRCGAELVMRNSKRGPFLGCSAYPACDFIQSLSHNDGHIVKRLGTPCPECGEELLLRQGRYGMFIGCAGYPACHHIESPERKAADTQLTCPDCGRGHLVERKSRYGKTFYACDQYPACRFAVNFKPVAGACQQCGFGLLIEKKLASGIKLQCAARKCHAYQA</sequence>